<protein>
    <submittedName>
        <fullName evidence="8">Prepilin-type N-terminal cleavage/methylation domain-containing protein</fullName>
    </submittedName>
</protein>
<dbReference type="RefSeq" id="WP_206291781.1">
    <property type="nucleotide sequence ID" value="NZ_CP063458.1"/>
</dbReference>
<keyword evidence="4 7" id="KW-1133">Transmembrane helix</keyword>
<evidence type="ECO:0000256" key="5">
    <source>
        <dbReference type="ARBA" id="ARBA00023136"/>
    </source>
</evidence>
<keyword evidence="3 7" id="KW-0812">Transmembrane</keyword>
<dbReference type="PANTHER" id="PTHR30093">
    <property type="entry name" value="GENERAL SECRETION PATHWAY PROTEIN G"/>
    <property type="match status" value="1"/>
</dbReference>
<proteinExistence type="predicted"/>
<evidence type="ECO:0000256" key="1">
    <source>
        <dbReference type="ARBA" id="ARBA00004167"/>
    </source>
</evidence>
<gene>
    <name evidence="8" type="ORF">IPV69_21500</name>
</gene>
<evidence type="ECO:0000313" key="8">
    <source>
        <dbReference type="EMBL" id="QOV88778.1"/>
    </source>
</evidence>
<comment type="subcellular location">
    <subcellularLocation>
        <location evidence="1">Membrane</location>
        <topology evidence="1">Single-pass membrane protein</topology>
    </subcellularLocation>
</comment>
<evidence type="ECO:0000313" key="9">
    <source>
        <dbReference type="Proteomes" id="UP000593765"/>
    </source>
</evidence>
<feature type="region of interest" description="Disordered" evidence="6">
    <location>
        <begin position="78"/>
        <end position="98"/>
    </location>
</feature>
<evidence type="ECO:0000256" key="6">
    <source>
        <dbReference type="SAM" id="MobiDB-lite"/>
    </source>
</evidence>
<keyword evidence="9" id="KW-1185">Reference proteome</keyword>
<evidence type="ECO:0000256" key="2">
    <source>
        <dbReference type="ARBA" id="ARBA00022481"/>
    </source>
</evidence>
<sequence>MSVPYRRSRRGFTLVELLVVIGIIALLISILLPSLNRAREQANRIKCASNLRQLAMAGIMYANQSTREKGRFPRTYFNNTEDGVSRSPTAGNSAPDAFTGSSGTVGNNNIAASFFHLLKASDLTPEAFLCPSTNATRAWQGAEIQKKSNWLATGKFNTVCSYSYNTPFGSPNSAVTAGWKFDVTLSPDHPFAADMNPGTSGESTGGYGPNAVGQFPYTAPKKDMARMNSNNHNGDGQQVAYVDGHVEWQDSPFCGSPSPTSPFRDMIYMSRISPFDKNTGTGGSFGKAMDRYDALMLPTDDD</sequence>
<dbReference type="PROSITE" id="PS00409">
    <property type="entry name" value="PROKAR_NTER_METHYL"/>
    <property type="match status" value="1"/>
</dbReference>
<keyword evidence="2" id="KW-0488">Methylation</keyword>
<name>A0A7M2WTD9_9BACT</name>
<evidence type="ECO:0000256" key="7">
    <source>
        <dbReference type="SAM" id="Phobius"/>
    </source>
</evidence>
<evidence type="ECO:0000256" key="4">
    <source>
        <dbReference type="ARBA" id="ARBA00022989"/>
    </source>
</evidence>
<dbReference type="InterPro" id="IPR045584">
    <property type="entry name" value="Pilin-like"/>
</dbReference>
<dbReference type="EMBL" id="CP063458">
    <property type="protein sequence ID" value="QOV88778.1"/>
    <property type="molecule type" value="Genomic_DNA"/>
</dbReference>
<dbReference type="Gene3D" id="3.30.700.10">
    <property type="entry name" value="Glycoprotein, Type 4 Pilin"/>
    <property type="match status" value="1"/>
</dbReference>
<organism evidence="8 9">
    <name type="scientific">Humisphaera borealis</name>
    <dbReference type="NCBI Taxonomy" id="2807512"/>
    <lineage>
        <taxon>Bacteria</taxon>
        <taxon>Pseudomonadati</taxon>
        <taxon>Planctomycetota</taxon>
        <taxon>Phycisphaerae</taxon>
        <taxon>Tepidisphaerales</taxon>
        <taxon>Tepidisphaeraceae</taxon>
        <taxon>Humisphaera</taxon>
    </lineage>
</organism>
<dbReference type="InterPro" id="IPR012902">
    <property type="entry name" value="N_methyl_site"/>
</dbReference>
<reference evidence="8 9" key="1">
    <citation type="submission" date="2020-10" db="EMBL/GenBank/DDBJ databases">
        <title>Wide distribution of Phycisphaera-like planctomycetes from WD2101 soil group in peatlands and genome analysis of the first cultivated representative.</title>
        <authorList>
            <person name="Dedysh S.N."/>
            <person name="Beletsky A.V."/>
            <person name="Ivanova A."/>
            <person name="Kulichevskaya I.S."/>
            <person name="Suzina N.E."/>
            <person name="Philippov D.A."/>
            <person name="Rakitin A.L."/>
            <person name="Mardanov A.V."/>
            <person name="Ravin N.V."/>
        </authorList>
    </citation>
    <scope>NUCLEOTIDE SEQUENCE [LARGE SCALE GENOMIC DNA]</scope>
    <source>
        <strain evidence="8 9">M1803</strain>
    </source>
</reference>
<keyword evidence="5 7" id="KW-0472">Membrane</keyword>
<dbReference type="PANTHER" id="PTHR30093:SF44">
    <property type="entry name" value="TYPE II SECRETION SYSTEM CORE PROTEIN G"/>
    <property type="match status" value="1"/>
</dbReference>
<dbReference type="KEGG" id="hbs:IPV69_21500"/>
<feature type="transmembrane region" description="Helical" evidence="7">
    <location>
        <begin position="12"/>
        <end position="32"/>
    </location>
</feature>
<dbReference type="NCBIfam" id="TIGR02532">
    <property type="entry name" value="IV_pilin_GFxxxE"/>
    <property type="match status" value="1"/>
</dbReference>
<dbReference type="Pfam" id="PF07963">
    <property type="entry name" value="N_methyl"/>
    <property type="match status" value="1"/>
</dbReference>
<dbReference type="SUPFAM" id="SSF54523">
    <property type="entry name" value="Pili subunits"/>
    <property type="match status" value="1"/>
</dbReference>
<feature type="compositionally biased region" description="Polar residues" evidence="6">
    <location>
        <begin position="78"/>
        <end position="92"/>
    </location>
</feature>
<accession>A0A7M2WTD9</accession>
<dbReference type="Proteomes" id="UP000593765">
    <property type="component" value="Chromosome"/>
</dbReference>
<dbReference type="AlphaFoldDB" id="A0A7M2WTD9"/>
<dbReference type="GO" id="GO:0016020">
    <property type="term" value="C:membrane"/>
    <property type="evidence" value="ECO:0007669"/>
    <property type="project" value="UniProtKB-SubCell"/>
</dbReference>
<evidence type="ECO:0000256" key="3">
    <source>
        <dbReference type="ARBA" id="ARBA00022692"/>
    </source>
</evidence>